<feature type="compositionally biased region" description="Low complexity" evidence="1">
    <location>
        <begin position="1"/>
        <end position="13"/>
    </location>
</feature>
<dbReference type="EMBL" id="JAANBB010000002">
    <property type="protein sequence ID" value="KAF7557911.1"/>
    <property type="molecule type" value="Genomic_DNA"/>
</dbReference>
<comment type="caution">
    <text evidence="2">The sequence shown here is derived from an EMBL/GenBank/DDBJ whole genome shotgun (WGS) entry which is preliminary data.</text>
</comment>
<evidence type="ECO:0000313" key="2">
    <source>
        <dbReference type="EMBL" id="KAF7557911.1"/>
    </source>
</evidence>
<name>A0A9P5LGE0_9HYPO</name>
<keyword evidence="3" id="KW-1185">Reference proteome</keyword>
<accession>A0A9P5LGE0</accession>
<dbReference type="Proteomes" id="UP000722485">
    <property type="component" value="Unassembled WGS sequence"/>
</dbReference>
<reference evidence="2" key="1">
    <citation type="submission" date="2020-03" db="EMBL/GenBank/DDBJ databases">
        <title>Draft Genome Sequence of Cylindrodendrum hubeiense.</title>
        <authorList>
            <person name="Buettner E."/>
            <person name="Kellner H."/>
        </authorList>
    </citation>
    <scope>NUCLEOTIDE SEQUENCE</scope>
    <source>
        <strain evidence="2">IHI 201604</strain>
    </source>
</reference>
<protein>
    <submittedName>
        <fullName evidence="2">Uncharacterized protein</fullName>
    </submittedName>
</protein>
<sequence length="72" mass="7480">MAQAAPAAPAVKYPADRESPHGPETTMPAELIQKAPAMPPAPAPQRRPTIEEMIAFDFGNQDSVPSALGGGE</sequence>
<proteinExistence type="predicted"/>
<organism evidence="2 3">
    <name type="scientific">Cylindrodendrum hubeiense</name>
    <dbReference type="NCBI Taxonomy" id="595255"/>
    <lineage>
        <taxon>Eukaryota</taxon>
        <taxon>Fungi</taxon>
        <taxon>Dikarya</taxon>
        <taxon>Ascomycota</taxon>
        <taxon>Pezizomycotina</taxon>
        <taxon>Sordariomycetes</taxon>
        <taxon>Hypocreomycetidae</taxon>
        <taxon>Hypocreales</taxon>
        <taxon>Nectriaceae</taxon>
        <taxon>Cylindrodendrum</taxon>
    </lineage>
</organism>
<dbReference type="AlphaFoldDB" id="A0A9P5LGE0"/>
<evidence type="ECO:0000313" key="3">
    <source>
        <dbReference type="Proteomes" id="UP000722485"/>
    </source>
</evidence>
<evidence type="ECO:0000256" key="1">
    <source>
        <dbReference type="SAM" id="MobiDB-lite"/>
    </source>
</evidence>
<gene>
    <name evidence="2" type="ORF">G7Z17_g235</name>
</gene>
<feature type="region of interest" description="Disordered" evidence="1">
    <location>
        <begin position="1"/>
        <end position="27"/>
    </location>
</feature>